<dbReference type="AlphaFoldDB" id="A0A8J9SVB7"/>
<evidence type="ECO:0000313" key="1">
    <source>
        <dbReference type="EMBL" id="CAG9290857.1"/>
    </source>
</evidence>
<gene>
    <name evidence="1" type="ORF">PTTT1_LOCUS46105</name>
</gene>
<proteinExistence type="predicted"/>
<reference evidence="1" key="1">
    <citation type="submission" date="2022-02" db="EMBL/GenBank/DDBJ databases">
        <authorList>
            <person name="Giguere J D."/>
        </authorList>
    </citation>
    <scope>NUCLEOTIDE SEQUENCE</scope>
    <source>
        <strain evidence="1">CCAP 1055/1</strain>
    </source>
</reference>
<name>A0A8J9SVB7_PHATR</name>
<dbReference type="Proteomes" id="UP000836788">
    <property type="component" value="Chromosome 6"/>
</dbReference>
<organism evidence="1">
    <name type="scientific">Phaeodactylum tricornutum</name>
    <name type="common">Diatom</name>
    <dbReference type="NCBI Taxonomy" id="2850"/>
    <lineage>
        <taxon>Eukaryota</taxon>
        <taxon>Sar</taxon>
        <taxon>Stramenopiles</taxon>
        <taxon>Ochrophyta</taxon>
        <taxon>Bacillariophyta</taxon>
        <taxon>Bacillariophyceae</taxon>
        <taxon>Bacillariophycidae</taxon>
        <taxon>Naviculales</taxon>
        <taxon>Phaeodactylaceae</taxon>
        <taxon>Phaeodactylum</taxon>
    </lineage>
</organism>
<accession>A0A8J9SVB7</accession>
<protein>
    <submittedName>
        <fullName evidence="1">Uncharacterized protein</fullName>
    </submittedName>
</protein>
<dbReference type="EMBL" id="OU594947">
    <property type="protein sequence ID" value="CAG9290857.1"/>
    <property type="molecule type" value="Genomic_DNA"/>
</dbReference>
<sequence>MTAIWLSANIAPNPASGLQGCQQVPNCHHQIILRSTQSLKSARWILGMDPSQFYFGRSHTDGNGFGNVGNASVSFLEDHNKQDLVDKNALEMAVFRRLRLATNTSGAGIMEEDAAWRLEEILT</sequence>